<reference evidence="1" key="1">
    <citation type="submission" date="2014-03" db="EMBL/GenBank/DDBJ databases">
        <title>Detection of metallo-beta-lactamase (blaVIM-1) production in a Kluyvera cryocrescens strain isolated from an active surveillance program for carbapenemase-producing Enterobacteriaceae.</title>
        <authorList>
            <person name="Gaibani P."/>
            <person name="Landini M."/>
        </authorList>
    </citation>
    <scope>NUCLEOTIDE SEQUENCE</scope>
    <source>
        <strain evidence="1">BO1</strain>
        <plasmid evidence="1">pKC1</plasmid>
    </source>
</reference>
<protein>
    <submittedName>
        <fullName evidence="1">Uncharacterized protein</fullName>
    </submittedName>
</protein>
<dbReference type="EMBL" id="KJ571202">
    <property type="protein sequence ID" value="AIZ06023.1"/>
    <property type="molecule type" value="Genomic_DNA"/>
</dbReference>
<accession>A0A0H3UWI7</accession>
<sequence length="40" mass="4579">MSDNPLCNNFAGQCPAWPTNDRLTDIDGKAFLHYYVKHQP</sequence>
<organism evidence="1">
    <name type="scientific">Kluyvera cryocrescens</name>
    <name type="common">Kluyvera citrophila</name>
    <dbReference type="NCBI Taxonomy" id="580"/>
    <lineage>
        <taxon>Bacteria</taxon>
        <taxon>Pseudomonadati</taxon>
        <taxon>Pseudomonadota</taxon>
        <taxon>Gammaproteobacteria</taxon>
        <taxon>Enterobacterales</taxon>
        <taxon>Enterobacteriaceae</taxon>
        <taxon>Kluyvera</taxon>
    </lineage>
</organism>
<proteinExistence type="predicted"/>
<dbReference type="AlphaFoldDB" id="A0A0H3UWI7"/>
<evidence type="ECO:0000313" key="1">
    <source>
        <dbReference type="EMBL" id="AIZ06023.1"/>
    </source>
</evidence>
<name>A0A0H3UWI7_KLUCR</name>
<keyword evidence="1" id="KW-0614">Plasmid</keyword>
<geneLocation type="plasmid" evidence="1">
    <name>pKC1</name>
</geneLocation>